<accession>A0A9P8XPS1</accession>
<dbReference type="Proteomes" id="UP000756346">
    <property type="component" value="Unassembled WGS sequence"/>
</dbReference>
<dbReference type="InterPro" id="IPR022698">
    <property type="entry name" value="OrsD"/>
</dbReference>
<gene>
    <name evidence="2" type="ORF">B0I36DRAFT_402027</name>
</gene>
<keyword evidence="3" id="KW-1185">Reference proteome</keyword>
<dbReference type="GeneID" id="70191262"/>
<reference evidence="2" key="1">
    <citation type="journal article" date="2021" name="Nat. Commun.">
        <title>Genetic determinants of endophytism in the Arabidopsis root mycobiome.</title>
        <authorList>
            <person name="Mesny F."/>
            <person name="Miyauchi S."/>
            <person name="Thiergart T."/>
            <person name="Pickel B."/>
            <person name="Atanasova L."/>
            <person name="Karlsson M."/>
            <person name="Huettel B."/>
            <person name="Barry K.W."/>
            <person name="Haridas S."/>
            <person name="Chen C."/>
            <person name="Bauer D."/>
            <person name="Andreopoulos W."/>
            <person name="Pangilinan J."/>
            <person name="LaButti K."/>
            <person name="Riley R."/>
            <person name="Lipzen A."/>
            <person name="Clum A."/>
            <person name="Drula E."/>
            <person name="Henrissat B."/>
            <person name="Kohler A."/>
            <person name="Grigoriev I.V."/>
            <person name="Martin F.M."/>
            <person name="Hacquard S."/>
        </authorList>
    </citation>
    <scope>NUCLEOTIDE SEQUENCE</scope>
    <source>
        <strain evidence="2">MPI-CAGE-CH-0230</strain>
    </source>
</reference>
<dbReference type="OrthoDB" id="3522001at2759"/>
<dbReference type="RefSeq" id="XP_046004100.1">
    <property type="nucleotide sequence ID" value="XM_046161716.1"/>
</dbReference>
<dbReference type="AlphaFoldDB" id="A0A9P8XPS1"/>
<proteinExistence type="predicted"/>
<organism evidence="2 3">
    <name type="scientific">Microdochium trichocladiopsis</name>
    <dbReference type="NCBI Taxonomy" id="1682393"/>
    <lineage>
        <taxon>Eukaryota</taxon>
        <taxon>Fungi</taxon>
        <taxon>Dikarya</taxon>
        <taxon>Ascomycota</taxon>
        <taxon>Pezizomycotina</taxon>
        <taxon>Sordariomycetes</taxon>
        <taxon>Xylariomycetidae</taxon>
        <taxon>Xylariales</taxon>
        <taxon>Microdochiaceae</taxon>
        <taxon>Microdochium</taxon>
    </lineage>
</organism>
<evidence type="ECO:0000256" key="1">
    <source>
        <dbReference type="SAM" id="MobiDB-lite"/>
    </source>
</evidence>
<dbReference type="Pfam" id="PF12013">
    <property type="entry name" value="OrsD"/>
    <property type="match status" value="1"/>
</dbReference>
<evidence type="ECO:0008006" key="4">
    <source>
        <dbReference type="Google" id="ProtNLM"/>
    </source>
</evidence>
<evidence type="ECO:0000313" key="3">
    <source>
        <dbReference type="Proteomes" id="UP000756346"/>
    </source>
</evidence>
<name>A0A9P8XPS1_9PEZI</name>
<dbReference type="EMBL" id="JAGTJQ010000018">
    <property type="protein sequence ID" value="KAH7009472.1"/>
    <property type="molecule type" value="Genomic_DNA"/>
</dbReference>
<evidence type="ECO:0000313" key="2">
    <source>
        <dbReference type="EMBL" id="KAH7009472.1"/>
    </source>
</evidence>
<comment type="caution">
    <text evidence="2">The sequence shown here is derived from an EMBL/GenBank/DDBJ whole genome shotgun (WGS) entry which is preliminary data.</text>
</comment>
<feature type="region of interest" description="Disordered" evidence="1">
    <location>
        <begin position="332"/>
        <end position="374"/>
    </location>
</feature>
<sequence length="507" mass="56737">MAIHFEADAGRTDGQVGLLSWPASGASSSQEHRVLLCVSCRVGLRPDDGIRLHFLRKHRLKGEALRQIRDYSYAVEPITSPYTVPVPADGSPHIEQLPVLDGFSCSDCRFLTTSWKSLSPGSHARYWVVKEGTRGITGSGTTSATSSQPALLERVTRYEENLAMELEETRRTVDSRQGADFESTWVREMGWARHLAGSDFGEHFQAGRNVLTATERARLRCEADISEQERLLRLGASFDRLIVRGIERTGQVPKEVLRYLASVDPDRPAGGPFRTENGRDTKDRYQAYWKRYLYYCVRTERLGRDEATEKFRIRFNDAQWAALEEIIRQLDSSDTSVQDNDSDDASPASSTYIGSEEAATPGHEVVEGEEDPAEDPLDEPVMAFCVESLQHKVAVHLFSNPLLHFTVVLGISSNRKTYAWRPATEFTPQVAGLVWCARLILLEYIFAGSEAQGCRHCDRLLSQVRRTTIGVATTDRRKDGNTMKDKGYIDGGSPGQTVVTFVLQRSI</sequence>
<protein>
    <recommendedName>
        <fullName evidence="4">C2H2-type domain-containing protein</fullName>
    </recommendedName>
</protein>